<dbReference type="OrthoDB" id="428480at2759"/>
<dbReference type="AlphaFoldDB" id="A0A427XG18"/>
<dbReference type="SUPFAM" id="SSF55545">
    <property type="entry name" value="beta-N-acetylhexosaminidase-like domain"/>
    <property type="match status" value="1"/>
</dbReference>
<evidence type="ECO:0000259" key="10">
    <source>
        <dbReference type="Pfam" id="PF00728"/>
    </source>
</evidence>
<evidence type="ECO:0000259" key="11">
    <source>
        <dbReference type="Pfam" id="PF14845"/>
    </source>
</evidence>
<dbReference type="PANTHER" id="PTHR22600">
    <property type="entry name" value="BETA-HEXOSAMINIDASE"/>
    <property type="match status" value="1"/>
</dbReference>
<evidence type="ECO:0000256" key="3">
    <source>
        <dbReference type="ARBA" id="ARBA00022729"/>
    </source>
</evidence>
<dbReference type="FunFam" id="3.20.20.80:FF:000063">
    <property type="entry name" value="Beta-hexosaminidase"/>
    <property type="match status" value="1"/>
</dbReference>
<proteinExistence type="inferred from homology"/>
<dbReference type="PIRSF" id="PIRSF001093">
    <property type="entry name" value="B-hxosamndse_ab_euk"/>
    <property type="match status" value="1"/>
</dbReference>
<dbReference type="GeneID" id="39587438"/>
<dbReference type="InterPro" id="IPR015883">
    <property type="entry name" value="Glyco_hydro_20_cat"/>
</dbReference>
<evidence type="ECO:0000256" key="5">
    <source>
        <dbReference type="ARBA" id="ARBA00023180"/>
    </source>
</evidence>
<dbReference type="EMBL" id="RSCE01000014">
    <property type="protein sequence ID" value="RSH77835.1"/>
    <property type="molecule type" value="Genomic_DNA"/>
</dbReference>
<evidence type="ECO:0000256" key="7">
    <source>
        <dbReference type="PIRNR" id="PIRNR001093"/>
    </source>
</evidence>
<dbReference type="PANTHER" id="PTHR22600:SF26">
    <property type="entry name" value="BETA-N-ACETYLHEXOSAMINIDASE"/>
    <property type="match status" value="1"/>
</dbReference>
<feature type="chain" id="PRO_5019022921" description="Beta-hexosaminidase" evidence="9">
    <location>
        <begin position="22"/>
        <end position="583"/>
    </location>
</feature>
<dbReference type="Pfam" id="PF00728">
    <property type="entry name" value="Glyco_hydro_20"/>
    <property type="match status" value="1"/>
</dbReference>
<evidence type="ECO:0000313" key="12">
    <source>
        <dbReference type="EMBL" id="RSH77835.1"/>
    </source>
</evidence>
<dbReference type="SUPFAM" id="SSF51445">
    <property type="entry name" value="(Trans)glycosidases"/>
    <property type="match status" value="1"/>
</dbReference>
<dbReference type="Gene3D" id="3.30.379.10">
    <property type="entry name" value="Chitobiase/beta-hexosaminidase domain 2-like"/>
    <property type="match status" value="1"/>
</dbReference>
<keyword evidence="13" id="KW-1185">Reference proteome</keyword>
<evidence type="ECO:0000256" key="8">
    <source>
        <dbReference type="PIRSR" id="PIRSR001093-1"/>
    </source>
</evidence>
<accession>A0A427XG18</accession>
<dbReference type="InterPro" id="IPR029019">
    <property type="entry name" value="HEX_eukaryotic_N"/>
</dbReference>
<evidence type="ECO:0000313" key="13">
    <source>
        <dbReference type="Proteomes" id="UP000279236"/>
    </source>
</evidence>
<feature type="domain" description="Glycoside hydrolase family 20 catalytic" evidence="10">
    <location>
        <begin position="199"/>
        <end position="532"/>
    </location>
</feature>
<feature type="signal peptide" evidence="9">
    <location>
        <begin position="1"/>
        <end position="21"/>
    </location>
</feature>
<dbReference type="GO" id="GO:0016020">
    <property type="term" value="C:membrane"/>
    <property type="evidence" value="ECO:0007669"/>
    <property type="project" value="TreeGrafter"/>
</dbReference>
<dbReference type="Pfam" id="PF14845">
    <property type="entry name" value="Glycohydro_20b2"/>
    <property type="match status" value="1"/>
</dbReference>
<keyword evidence="5" id="KW-0325">Glycoprotein</keyword>
<evidence type="ECO:0000256" key="2">
    <source>
        <dbReference type="ARBA" id="ARBA00006285"/>
    </source>
</evidence>
<reference evidence="12 13" key="1">
    <citation type="submission" date="2018-11" db="EMBL/GenBank/DDBJ databases">
        <title>Genome sequence of Apiotrichum porosum DSM 27194.</title>
        <authorList>
            <person name="Aliyu H."/>
            <person name="Gorte O."/>
            <person name="Ochsenreither K."/>
        </authorList>
    </citation>
    <scope>NUCLEOTIDE SEQUENCE [LARGE SCALE GENOMIC DNA]</scope>
    <source>
        <strain evidence="12 13">DSM 27194</strain>
    </source>
</reference>
<comment type="similarity">
    <text evidence="2 7">Belongs to the glycosyl hydrolase 20 family.</text>
</comment>
<evidence type="ECO:0000256" key="1">
    <source>
        <dbReference type="ARBA" id="ARBA00001231"/>
    </source>
</evidence>
<dbReference type="InterPro" id="IPR025705">
    <property type="entry name" value="Beta_hexosaminidase_sua/sub"/>
</dbReference>
<dbReference type="Gene3D" id="3.20.20.80">
    <property type="entry name" value="Glycosidases"/>
    <property type="match status" value="1"/>
</dbReference>
<keyword evidence="4 7" id="KW-0378">Hydrolase</keyword>
<feature type="active site" description="Proton donor" evidence="8">
    <location>
        <position position="358"/>
    </location>
</feature>
<comment type="catalytic activity">
    <reaction evidence="1 7">
        <text>Hydrolysis of terminal non-reducing N-acetyl-D-hexosamine residues in N-acetyl-beta-D-hexosaminides.</text>
        <dbReference type="EC" id="3.2.1.52"/>
    </reaction>
</comment>
<dbReference type="STRING" id="105984.A0A427XG18"/>
<sequence>MTAVLVPLLAALWVFSPSSFATTSNGSGEINALPIPVKYTTGSKAACLADSFSIQFDSDVPADLSAASDRVLERIKKSQHTYLTTTSGTEFFPSLKCESEVTELRLSLSSDHSLSIFDLAIKPVEERKGLEDYTLTIPTSGAATATASTALGLFRAITTFENLVFKIDFSLPSSPGVAEGGDTAYLPFTPYHIDDAPAFHWRSILLDTSRHFFAKQSLFKLLDTMSAVKLNVFHWHITDSQSWPLALNELPELAAKGAYTPRKTYSEQDVAEIIQFAGERGIDVVMEIDTPGHTTVIGNSHPDMIACNTHKPWTGWANEPPAGQLRFADPAVTAFTSRIFSAAIKLTKSAYFGTGGDELNEQCMDADQPTQRVLKANGWTLNDALKNFTAETHGTLLSAKRTPMVWQEMVLAHGDLELDKNTIVDVWISSADVGAVLDKGFRLVHASSDYFYLDCGQGGWITENVGSNSWCDPFKAWTRMYSFNPYTNVTAVQRPLVLGGQASLWCEQTDETNFETVMWPRAAAVAELWWSGGNADGTFPRSAVDALPRMHDMRYRLVEKGVRAEPLQPEWCAVHPGRCVLGG</sequence>
<name>A0A427XG18_9TREE</name>
<dbReference type="RefSeq" id="XP_028472982.1">
    <property type="nucleotide sequence ID" value="XM_028618615.1"/>
</dbReference>
<feature type="domain" description="Beta-hexosaminidase eukaryotic type N-terminal" evidence="11">
    <location>
        <begin position="33"/>
        <end position="161"/>
    </location>
</feature>
<dbReference type="GO" id="GO:0030203">
    <property type="term" value="P:glycosaminoglycan metabolic process"/>
    <property type="evidence" value="ECO:0007669"/>
    <property type="project" value="TreeGrafter"/>
</dbReference>
<dbReference type="InterPro" id="IPR017853">
    <property type="entry name" value="GH"/>
</dbReference>
<comment type="caution">
    <text evidence="12">The sequence shown here is derived from an EMBL/GenBank/DDBJ whole genome shotgun (WGS) entry which is preliminary data.</text>
</comment>
<evidence type="ECO:0000256" key="4">
    <source>
        <dbReference type="ARBA" id="ARBA00022801"/>
    </source>
</evidence>
<dbReference type="GO" id="GO:0005975">
    <property type="term" value="P:carbohydrate metabolic process"/>
    <property type="evidence" value="ECO:0007669"/>
    <property type="project" value="InterPro"/>
</dbReference>
<dbReference type="EC" id="3.2.1.52" evidence="7"/>
<protein>
    <recommendedName>
        <fullName evidence="7">Beta-hexosaminidase</fullName>
        <ecNumber evidence="7">3.2.1.52</ecNumber>
    </recommendedName>
</protein>
<organism evidence="12 13">
    <name type="scientific">Apiotrichum porosum</name>
    <dbReference type="NCBI Taxonomy" id="105984"/>
    <lineage>
        <taxon>Eukaryota</taxon>
        <taxon>Fungi</taxon>
        <taxon>Dikarya</taxon>
        <taxon>Basidiomycota</taxon>
        <taxon>Agaricomycotina</taxon>
        <taxon>Tremellomycetes</taxon>
        <taxon>Trichosporonales</taxon>
        <taxon>Trichosporonaceae</taxon>
        <taxon>Apiotrichum</taxon>
    </lineage>
</organism>
<evidence type="ECO:0000256" key="6">
    <source>
        <dbReference type="ARBA" id="ARBA00023295"/>
    </source>
</evidence>
<gene>
    <name evidence="12" type="primary">NAG2</name>
    <name evidence="12" type="ORF">EHS24_002895</name>
</gene>
<keyword evidence="6 7" id="KW-0326">Glycosidase</keyword>
<dbReference type="PRINTS" id="PR00738">
    <property type="entry name" value="GLHYDRLASE20"/>
</dbReference>
<dbReference type="Proteomes" id="UP000279236">
    <property type="component" value="Unassembled WGS sequence"/>
</dbReference>
<dbReference type="GO" id="GO:0004563">
    <property type="term" value="F:beta-N-acetylhexosaminidase activity"/>
    <property type="evidence" value="ECO:0007669"/>
    <property type="project" value="UniProtKB-EC"/>
</dbReference>
<dbReference type="InterPro" id="IPR029018">
    <property type="entry name" value="Hex-like_dom2"/>
</dbReference>
<keyword evidence="3 9" id="KW-0732">Signal</keyword>
<evidence type="ECO:0000256" key="9">
    <source>
        <dbReference type="SAM" id="SignalP"/>
    </source>
</evidence>